<dbReference type="InterPro" id="IPR005854">
    <property type="entry name" value="PurF"/>
</dbReference>
<evidence type="ECO:0000256" key="5">
    <source>
        <dbReference type="ARBA" id="ARBA00022679"/>
    </source>
</evidence>
<reference evidence="12 13" key="1">
    <citation type="submission" date="2018-06" db="EMBL/GenBank/DDBJ databases">
        <authorList>
            <consortium name="Pathogen Informatics"/>
            <person name="Doyle S."/>
        </authorList>
    </citation>
    <scope>NUCLEOTIDE SEQUENCE [LARGE SCALE GENOMIC DNA]</scope>
    <source>
        <strain evidence="12 13">NCTC11190</strain>
    </source>
</reference>
<feature type="binding site" evidence="9">
    <location>
        <position position="345"/>
    </location>
    <ligand>
        <name>Mg(2+)</name>
        <dbReference type="ChEBI" id="CHEBI:18420"/>
    </ligand>
</feature>
<dbReference type="Gene3D" id="3.40.50.2020">
    <property type="match status" value="1"/>
</dbReference>
<keyword evidence="10" id="KW-0408">Iron</keyword>
<dbReference type="GO" id="GO:0004044">
    <property type="term" value="F:amidophosphoribosyltransferase activity"/>
    <property type="evidence" value="ECO:0007669"/>
    <property type="project" value="UniProtKB-EC"/>
</dbReference>
<keyword evidence="13" id="KW-1185">Reference proteome</keyword>
<evidence type="ECO:0000256" key="3">
    <source>
        <dbReference type="ARBA" id="ARBA00011941"/>
    </source>
</evidence>
<dbReference type="UniPathway" id="UPA00074">
    <property type="reaction ID" value="UER00124"/>
</dbReference>
<dbReference type="CDD" id="cd06223">
    <property type="entry name" value="PRTases_typeI"/>
    <property type="match status" value="1"/>
</dbReference>
<evidence type="ECO:0000256" key="6">
    <source>
        <dbReference type="ARBA" id="ARBA00022755"/>
    </source>
</evidence>
<evidence type="ECO:0000313" key="13">
    <source>
        <dbReference type="Proteomes" id="UP000255233"/>
    </source>
</evidence>
<gene>
    <name evidence="12" type="primary">purF_2</name>
    <name evidence="12" type="ORF">NCTC11190_02242</name>
</gene>
<dbReference type="EC" id="2.4.2.14" evidence="3 8"/>
<evidence type="ECO:0000259" key="11">
    <source>
        <dbReference type="PROSITE" id="PS51278"/>
    </source>
</evidence>
<dbReference type="GO" id="GO:0046872">
    <property type="term" value="F:metal ion binding"/>
    <property type="evidence" value="ECO:0007669"/>
    <property type="project" value="UniProtKB-KW"/>
</dbReference>
<evidence type="ECO:0000313" key="12">
    <source>
        <dbReference type="EMBL" id="SUE35000.1"/>
    </source>
</evidence>
<dbReference type="GO" id="GO:0006189">
    <property type="term" value="P:'de novo' IMP biosynthetic process"/>
    <property type="evidence" value="ECO:0007669"/>
    <property type="project" value="UniProtKB-UniPathway"/>
</dbReference>
<evidence type="ECO:0000256" key="2">
    <source>
        <dbReference type="ARBA" id="ARBA00010138"/>
    </source>
</evidence>
<evidence type="ECO:0000256" key="10">
    <source>
        <dbReference type="PIRSR" id="PIRSR000485-3"/>
    </source>
</evidence>
<dbReference type="Pfam" id="PF13537">
    <property type="entry name" value="GATase_7"/>
    <property type="match status" value="1"/>
</dbReference>
<dbReference type="Gene3D" id="3.60.20.10">
    <property type="entry name" value="Glutamine Phosphoribosylpyrophosphate, subunit 1, domain 1"/>
    <property type="match status" value="1"/>
</dbReference>
<keyword evidence="10" id="KW-0411">Iron-sulfur</keyword>
<name>A0A379MVV1_9BACT</name>
<feature type="domain" description="Glutamine amidotransferase type-2" evidence="11">
    <location>
        <begin position="1"/>
        <end position="218"/>
    </location>
</feature>
<dbReference type="PIRSF" id="PIRSF000485">
    <property type="entry name" value="Amd_phspho_trans"/>
    <property type="match status" value="1"/>
</dbReference>
<evidence type="ECO:0000256" key="9">
    <source>
        <dbReference type="PIRSR" id="PIRSR000485-2"/>
    </source>
</evidence>
<keyword evidence="9" id="KW-0460">Magnesium</keyword>
<dbReference type="InterPro" id="IPR017932">
    <property type="entry name" value="GATase_2_dom"/>
</dbReference>
<sequence length="473" mass="53325">MSGFFGCASRRECVNDVFYCTDYHSHLGTKRAGLAFFNGERFVRSIHSLENGYFRNKFEDDLPKFEGSCLGIGIISDFESQPVTVTSHLGRFSIVTVARIENMDEITERLLGENVHFAELSGSEINPTELVAILISQSRTFKEGIENVQRTIKGSCSMLILTEHGIYAARDRFGRTPVIIGKNDFGYVAASESSSFLNLGYEYVKDLGPGEAVQLTRDGITDILAPGERKQICSFLWVYYGYPSSCYEGINVEDARYRCGAAMAARDEEVHADFAAGIPDSGVGHAIGYSNAKRIPYKRPFVKYTPTWPRSFMPQNQAMRDLVAKMKLLPNEAFTRGSKIVFMDDSIVRGTQLKDNIVKLKEVGVEEVHMRIACPPLIFPCRFLNFSTSRSTFDLYARRVIRDLEGTDKLSDETLQEYADDTTEKHRKMVEVMGQQLQLTSLKFQRLQDVVDAIGLPKSELCTHCWDNSSYME</sequence>
<keyword evidence="9" id="KW-0479">Metal-binding</keyword>
<dbReference type="RefSeq" id="WP_027291234.1">
    <property type="nucleotide sequence ID" value="NZ_CALVFX010000011.1"/>
</dbReference>
<dbReference type="SUPFAM" id="SSF56235">
    <property type="entry name" value="N-terminal nucleophile aminohydrolases (Ntn hydrolases)"/>
    <property type="match status" value="1"/>
</dbReference>
<keyword evidence="7" id="KW-0315">Glutamine amidotransferase</keyword>
<dbReference type="InterPro" id="IPR029057">
    <property type="entry name" value="PRTase-like"/>
</dbReference>
<accession>A0A379MVV1</accession>
<evidence type="ECO:0000256" key="1">
    <source>
        <dbReference type="ARBA" id="ARBA00005209"/>
    </source>
</evidence>
<feature type="binding site" evidence="9">
    <location>
        <position position="344"/>
    </location>
    <ligand>
        <name>Mg(2+)</name>
        <dbReference type="ChEBI" id="CHEBI:18420"/>
    </ligand>
</feature>
<evidence type="ECO:0000256" key="4">
    <source>
        <dbReference type="ARBA" id="ARBA00022676"/>
    </source>
</evidence>
<organism evidence="12 13">
    <name type="scientific">Rikenella microfusus</name>
    <dbReference type="NCBI Taxonomy" id="28139"/>
    <lineage>
        <taxon>Bacteria</taxon>
        <taxon>Pseudomonadati</taxon>
        <taxon>Bacteroidota</taxon>
        <taxon>Bacteroidia</taxon>
        <taxon>Bacteroidales</taxon>
        <taxon>Rikenellaceae</taxon>
        <taxon>Rikenella</taxon>
    </lineage>
</organism>
<protein>
    <recommendedName>
        <fullName evidence="3 8">Amidophosphoribosyltransferase</fullName>
        <shortName evidence="8">ATase</shortName>
        <ecNumber evidence="3 8">2.4.2.14</ecNumber>
    </recommendedName>
    <alternativeName>
        <fullName evidence="8">Glutamine phosphoribosylpyrophosphate amidotransferase</fullName>
    </alternativeName>
</protein>
<comment type="similarity">
    <text evidence="2 8">In the C-terminal section; belongs to the purine/pyrimidine phosphoribosyltransferase family.</text>
</comment>
<keyword evidence="5 8" id="KW-0808">Transferase</keyword>
<feature type="binding site" evidence="10">
    <location>
        <position position="462"/>
    </location>
    <ligand>
        <name>[4Fe-4S] cluster</name>
        <dbReference type="ChEBI" id="CHEBI:49883"/>
    </ligand>
</feature>
<comment type="pathway">
    <text evidence="1 8">Purine metabolism; IMP biosynthesis via de novo pathway; N(1)-(5-phospho-D-ribosyl)glycinamide from 5-phospho-alpha-D-ribose 1-diphosphate: step 1/2.</text>
</comment>
<dbReference type="InterPro" id="IPR029055">
    <property type="entry name" value="Ntn_hydrolases_N"/>
</dbReference>
<comment type="cofactor">
    <cofactor evidence="9">
        <name>Mg(2+)</name>
        <dbReference type="ChEBI" id="CHEBI:18420"/>
    </cofactor>
    <text evidence="9">Binds 1 Mg(2+) ion per subunit.</text>
</comment>
<feature type="binding site" evidence="10">
    <location>
        <position position="381"/>
    </location>
    <ligand>
        <name>[4Fe-4S] cluster</name>
        <dbReference type="ChEBI" id="CHEBI:49883"/>
    </ligand>
</feature>
<dbReference type="PANTHER" id="PTHR11907">
    <property type="entry name" value="AMIDOPHOSPHORIBOSYLTRANSFERASE"/>
    <property type="match status" value="1"/>
</dbReference>
<dbReference type="EMBL" id="UGVL01000001">
    <property type="protein sequence ID" value="SUE35000.1"/>
    <property type="molecule type" value="Genomic_DNA"/>
</dbReference>
<evidence type="ECO:0000256" key="7">
    <source>
        <dbReference type="ARBA" id="ARBA00022962"/>
    </source>
</evidence>
<dbReference type="AlphaFoldDB" id="A0A379MVV1"/>
<comment type="catalytic activity">
    <reaction evidence="8">
        <text>5-phospho-beta-D-ribosylamine + L-glutamate + diphosphate = 5-phospho-alpha-D-ribose 1-diphosphate + L-glutamine + H2O</text>
        <dbReference type="Rhea" id="RHEA:14905"/>
        <dbReference type="ChEBI" id="CHEBI:15377"/>
        <dbReference type="ChEBI" id="CHEBI:29985"/>
        <dbReference type="ChEBI" id="CHEBI:33019"/>
        <dbReference type="ChEBI" id="CHEBI:58017"/>
        <dbReference type="ChEBI" id="CHEBI:58359"/>
        <dbReference type="ChEBI" id="CHEBI:58681"/>
        <dbReference type="EC" id="2.4.2.14"/>
    </reaction>
</comment>
<dbReference type="Proteomes" id="UP000255233">
    <property type="component" value="Unassembled WGS sequence"/>
</dbReference>
<feature type="binding site" evidence="9">
    <location>
        <position position="281"/>
    </location>
    <ligand>
        <name>Mg(2+)</name>
        <dbReference type="ChEBI" id="CHEBI:18420"/>
    </ligand>
</feature>
<dbReference type="GO" id="GO:0009113">
    <property type="term" value="P:purine nucleobase biosynthetic process"/>
    <property type="evidence" value="ECO:0007669"/>
    <property type="project" value="InterPro"/>
</dbReference>
<feature type="binding site" evidence="10">
    <location>
        <position position="233"/>
    </location>
    <ligand>
        <name>[4Fe-4S] cluster</name>
        <dbReference type="ChEBI" id="CHEBI:49883"/>
    </ligand>
</feature>
<comment type="cofactor">
    <cofactor evidence="10">
        <name>[4Fe-4S] cluster</name>
        <dbReference type="ChEBI" id="CHEBI:49883"/>
    </cofactor>
    <text evidence="10">Binds 1 [4Fe-4S] cluster per subunit.</text>
</comment>
<dbReference type="SUPFAM" id="SSF53271">
    <property type="entry name" value="PRTase-like"/>
    <property type="match status" value="1"/>
</dbReference>
<dbReference type="GO" id="GO:0051536">
    <property type="term" value="F:iron-sulfur cluster binding"/>
    <property type="evidence" value="ECO:0007669"/>
    <property type="project" value="UniProtKB-KW"/>
</dbReference>
<keyword evidence="6 8" id="KW-0658">Purine biosynthesis</keyword>
<feature type="binding site" evidence="10">
    <location>
        <position position="465"/>
    </location>
    <ligand>
        <name>[4Fe-4S] cluster</name>
        <dbReference type="ChEBI" id="CHEBI:49883"/>
    </ligand>
</feature>
<proteinExistence type="inferred from homology"/>
<evidence type="ECO:0000256" key="8">
    <source>
        <dbReference type="PIRNR" id="PIRNR000485"/>
    </source>
</evidence>
<keyword evidence="4 8" id="KW-0328">Glycosyltransferase</keyword>
<dbReference type="STRING" id="880526.GCA_000427365_01577"/>
<dbReference type="OrthoDB" id="9801213at2"/>
<dbReference type="InterPro" id="IPR000836">
    <property type="entry name" value="PRTase_dom"/>
</dbReference>
<dbReference type="PROSITE" id="PS51278">
    <property type="entry name" value="GATASE_TYPE_2"/>
    <property type="match status" value="1"/>
</dbReference>